<dbReference type="EMBL" id="SNXS01000002">
    <property type="protein sequence ID" value="TDP73288.1"/>
    <property type="molecule type" value="Genomic_DNA"/>
</dbReference>
<comment type="caution">
    <text evidence="2">The sequence shown here is derived from an EMBL/GenBank/DDBJ whole genome shotgun (WGS) entry which is preliminary data.</text>
</comment>
<gene>
    <name evidence="2" type="ORF">DES47_1021050</name>
</gene>
<reference evidence="2 3" key="1">
    <citation type="submission" date="2019-03" db="EMBL/GenBank/DDBJ databases">
        <title>Genomic Encyclopedia of Type Strains, Phase IV (KMG-IV): sequencing the most valuable type-strain genomes for metagenomic binning, comparative biology and taxonomic classification.</title>
        <authorList>
            <person name="Goeker M."/>
        </authorList>
    </citation>
    <scope>NUCLEOTIDE SEQUENCE [LARGE SCALE GENOMIC DNA]</scope>
    <source>
        <strain evidence="2 3">DSM 16998</strain>
    </source>
</reference>
<dbReference type="PANTHER" id="PTHR46696">
    <property type="entry name" value="P450, PUTATIVE (EUROFUNG)-RELATED"/>
    <property type="match status" value="1"/>
</dbReference>
<evidence type="ECO:0000256" key="1">
    <source>
        <dbReference type="ARBA" id="ARBA00010617"/>
    </source>
</evidence>
<evidence type="ECO:0000313" key="2">
    <source>
        <dbReference type="EMBL" id="TDP73288.1"/>
    </source>
</evidence>
<dbReference type="GO" id="GO:0020037">
    <property type="term" value="F:heme binding"/>
    <property type="evidence" value="ECO:0007669"/>
    <property type="project" value="InterPro"/>
</dbReference>
<dbReference type="SUPFAM" id="SSF48264">
    <property type="entry name" value="Cytochrome P450"/>
    <property type="match status" value="1"/>
</dbReference>
<dbReference type="GO" id="GO:0005506">
    <property type="term" value="F:iron ion binding"/>
    <property type="evidence" value="ECO:0007669"/>
    <property type="project" value="InterPro"/>
</dbReference>
<dbReference type="InterPro" id="IPR036396">
    <property type="entry name" value="Cyt_P450_sf"/>
</dbReference>
<keyword evidence="3" id="KW-1185">Reference proteome</keyword>
<dbReference type="CDD" id="cd11036">
    <property type="entry name" value="AknT-like"/>
    <property type="match status" value="1"/>
</dbReference>
<dbReference type="GO" id="GO:0016705">
    <property type="term" value="F:oxidoreductase activity, acting on paired donors, with incorporation or reduction of molecular oxygen"/>
    <property type="evidence" value="ECO:0007669"/>
    <property type="project" value="InterPro"/>
</dbReference>
<organism evidence="2 3">
    <name type="scientific">Roseateles toxinivorans</name>
    <dbReference type="NCBI Taxonomy" id="270368"/>
    <lineage>
        <taxon>Bacteria</taxon>
        <taxon>Pseudomonadati</taxon>
        <taxon>Pseudomonadota</taxon>
        <taxon>Betaproteobacteria</taxon>
        <taxon>Burkholderiales</taxon>
        <taxon>Sphaerotilaceae</taxon>
        <taxon>Roseateles</taxon>
    </lineage>
</organism>
<dbReference type="PROSITE" id="PS00086">
    <property type="entry name" value="CYTOCHROME_P450"/>
    <property type="match status" value="1"/>
</dbReference>
<evidence type="ECO:0000313" key="3">
    <source>
        <dbReference type="Proteomes" id="UP000295361"/>
    </source>
</evidence>
<dbReference type="PANTHER" id="PTHR46696:SF1">
    <property type="entry name" value="CYTOCHROME P450 YJIB-RELATED"/>
    <property type="match status" value="1"/>
</dbReference>
<dbReference type="InterPro" id="IPR017972">
    <property type="entry name" value="Cyt_P450_CS"/>
</dbReference>
<dbReference type="GO" id="GO:0004497">
    <property type="term" value="F:monooxygenase activity"/>
    <property type="evidence" value="ECO:0007669"/>
    <property type="project" value="InterPro"/>
</dbReference>
<dbReference type="Gene3D" id="1.10.630.10">
    <property type="entry name" value="Cytochrome P450"/>
    <property type="match status" value="1"/>
</dbReference>
<accession>A0A4R6QT07</accession>
<name>A0A4R6QT07_9BURK</name>
<dbReference type="Proteomes" id="UP000295361">
    <property type="component" value="Unassembled WGS sequence"/>
</dbReference>
<proteinExistence type="inferred from homology"/>
<protein>
    <submittedName>
        <fullName evidence="2">Cytochrome P450</fullName>
    </submittedName>
</protein>
<comment type="similarity">
    <text evidence="1">Belongs to the cytochrome P450 family.</text>
</comment>
<dbReference type="InParanoid" id="A0A4R6QT07"/>
<dbReference type="AlphaFoldDB" id="A0A4R6QT07"/>
<sequence length="340" mass="36233">MPQQLQTGLQFDAECQHWIAAHPDTVQAVLHHCGLRVRPAAESIPKALVGGPAGAMFGRWLRMSDGAAHQAGKPALQAALQRWSYEHQIEWRALVQSTAARRLIHGWADWMWVTPASSMAQMLGIAAEQADALTPLLRALAKGFAPAADEAAAQAAHQAAQALQALIAAAAPSSLLRAIQAEGWDNASDVQANLAGLIWQSFEATAALLGNGLVALARDAELAGRMRERDADWAALLKRVCRRDAPIRHTRRFAPQAIEVAGTLLPAGACIIVRLSGAGTSTFGHGPHACPGQDLALLIAKSALQQALHSGMPWPAVDDLRYEPAANLHAPIFVHHKVPT</sequence>